<name>A0AAJ0EMR8_9PEZI</name>
<keyword evidence="3" id="KW-1185">Reference proteome</keyword>
<dbReference type="RefSeq" id="XP_060423744.1">
    <property type="nucleotide sequence ID" value="XM_060567093.1"/>
</dbReference>
<accession>A0AAJ0EMR8</accession>
<dbReference type="GeneID" id="85451619"/>
<evidence type="ECO:0000313" key="2">
    <source>
        <dbReference type="EMBL" id="KAK1658980.1"/>
    </source>
</evidence>
<protein>
    <submittedName>
        <fullName evidence="2">Uncharacterized protein</fullName>
    </submittedName>
</protein>
<organism evidence="2 3">
    <name type="scientific">Colletotrichum godetiae</name>
    <dbReference type="NCBI Taxonomy" id="1209918"/>
    <lineage>
        <taxon>Eukaryota</taxon>
        <taxon>Fungi</taxon>
        <taxon>Dikarya</taxon>
        <taxon>Ascomycota</taxon>
        <taxon>Pezizomycotina</taxon>
        <taxon>Sordariomycetes</taxon>
        <taxon>Hypocreomycetidae</taxon>
        <taxon>Glomerellales</taxon>
        <taxon>Glomerellaceae</taxon>
        <taxon>Colletotrichum</taxon>
        <taxon>Colletotrichum acutatum species complex</taxon>
    </lineage>
</organism>
<feature type="region of interest" description="Disordered" evidence="1">
    <location>
        <begin position="180"/>
        <end position="213"/>
    </location>
</feature>
<evidence type="ECO:0000256" key="1">
    <source>
        <dbReference type="SAM" id="MobiDB-lite"/>
    </source>
</evidence>
<proteinExistence type="predicted"/>
<dbReference type="EMBL" id="JAHMHR010000066">
    <property type="protein sequence ID" value="KAK1658980.1"/>
    <property type="molecule type" value="Genomic_DNA"/>
</dbReference>
<sequence length="213" mass="24318">MGDRGGRGAGSEYNFKVPAEEKHQLWHLGGPDAVLCLYDLYHLLQETREPCAEVCSRAQRTITLFTNRSRAISSCLIIPHRAIRNYIWVRSGLSRSVSDSLGRQVGRSKLRKSSMLFCLFLTTLPSYVRQFFFSYVACVAPVARVTSLTSHSHRHRASFTFCCLRGSQIRTDWSRAALVSHRHGPRQKRLLPPPKVPNRPKGPQRSQEIFRPR</sequence>
<comment type="caution">
    <text evidence="2">The sequence shown here is derived from an EMBL/GenBank/DDBJ whole genome shotgun (WGS) entry which is preliminary data.</text>
</comment>
<gene>
    <name evidence="2" type="ORF">BDP55DRAFT_369320</name>
</gene>
<dbReference type="Proteomes" id="UP001224890">
    <property type="component" value="Unassembled WGS sequence"/>
</dbReference>
<reference evidence="2" key="1">
    <citation type="submission" date="2021-06" db="EMBL/GenBank/DDBJ databases">
        <title>Comparative genomics, transcriptomics and evolutionary studies reveal genomic signatures of adaptation to plant cell wall in hemibiotrophic fungi.</title>
        <authorList>
            <consortium name="DOE Joint Genome Institute"/>
            <person name="Baroncelli R."/>
            <person name="Diaz J.F."/>
            <person name="Benocci T."/>
            <person name="Peng M."/>
            <person name="Battaglia E."/>
            <person name="Haridas S."/>
            <person name="Andreopoulos W."/>
            <person name="Labutti K."/>
            <person name="Pangilinan J."/>
            <person name="Floch G.L."/>
            <person name="Makela M.R."/>
            <person name="Henrissat B."/>
            <person name="Grigoriev I.V."/>
            <person name="Crouch J.A."/>
            <person name="De Vries R.P."/>
            <person name="Sukno S.A."/>
            <person name="Thon M.R."/>
        </authorList>
    </citation>
    <scope>NUCLEOTIDE SEQUENCE</scope>
    <source>
        <strain evidence="2">CBS 193.32</strain>
    </source>
</reference>
<dbReference type="AlphaFoldDB" id="A0AAJ0EMR8"/>
<feature type="compositionally biased region" description="Basic residues" evidence="1">
    <location>
        <begin position="180"/>
        <end position="189"/>
    </location>
</feature>
<evidence type="ECO:0000313" key="3">
    <source>
        <dbReference type="Proteomes" id="UP001224890"/>
    </source>
</evidence>